<comment type="caution">
    <text evidence="1">The sequence shown here is derived from an EMBL/GenBank/DDBJ whole genome shotgun (WGS) entry which is preliminary data.</text>
</comment>
<sequence length="89" mass="9676">MEAGAITTVKSAHLSPLAIATTKSSPSLHLLPLLFFLYVQHFATVDSPEVLPSLIKFIATNEVAGFYNGQEPKKLDTRHQQTGPCELTP</sequence>
<name>A0ACB7X248_9ERIC</name>
<reference evidence="1 2" key="1">
    <citation type="journal article" date="2021" name="Hortic Res">
        <title>High-quality reference genome and annotation aids understanding of berry development for evergreen blueberry (Vaccinium darrowii).</title>
        <authorList>
            <person name="Yu J."/>
            <person name="Hulse-Kemp A.M."/>
            <person name="Babiker E."/>
            <person name="Staton M."/>
        </authorList>
    </citation>
    <scope>NUCLEOTIDE SEQUENCE [LARGE SCALE GENOMIC DNA]</scope>
    <source>
        <strain evidence="2">cv. NJ 8807/NJ 8810</strain>
        <tissue evidence="1">Young leaf</tissue>
    </source>
</reference>
<gene>
    <name evidence="1" type="ORF">Vadar_017851</name>
</gene>
<organism evidence="1 2">
    <name type="scientific">Vaccinium darrowii</name>
    <dbReference type="NCBI Taxonomy" id="229202"/>
    <lineage>
        <taxon>Eukaryota</taxon>
        <taxon>Viridiplantae</taxon>
        <taxon>Streptophyta</taxon>
        <taxon>Embryophyta</taxon>
        <taxon>Tracheophyta</taxon>
        <taxon>Spermatophyta</taxon>
        <taxon>Magnoliopsida</taxon>
        <taxon>eudicotyledons</taxon>
        <taxon>Gunneridae</taxon>
        <taxon>Pentapetalae</taxon>
        <taxon>asterids</taxon>
        <taxon>Ericales</taxon>
        <taxon>Ericaceae</taxon>
        <taxon>Vaccinioideae</taxon>
        <taxon>Vaccinieae</taxon>
        <taxon>Vaccinium</taxon>
    </lineage>
</organism>
<evidence type="ECO:0000313" key="1">
    <source>
        <dbReference type="EMBL" id="KAH7834605.1"/>
    </source>
</evidence>
<accession>A0ACB7X248</accession>
<protein>
    <submittedName>
        <fullName evidence="1">Uncharacterized protein</fullName>
    </submittedName>
</protein>
<dbReference type="EMBL" id="CM037152">
    <property type="protein sequence ID" value="KAH7834605.1"/>
    <property type="molecule type" value="Genomic_DNA"/>
</dbReference>
<evidence type="ECO:0000313" key="2">
    <source>
        <dbReference type="Proteomes" id="UP000828048"/>
    </source>
</evidence>
<keyword evidence="2" id="KW-1185">Reference proteome</keyword>
<proteinExistence type="predicted"/>
<dbReference type="Proteomes" id="UP000828048">
    <property type="component" value="Chromosome 2"/>
</dbReference>